<name>A0ABS2QTW5_9BACI</name>
<evidence type="ECO:0000256" key="1">
    <source>
        <dbReference type="SAM" id="Phobius"/>
    </source>
</evidence>
<dbReference type="RefSeq" id="WP_239583404.1">
    <property type="nucleotide sequence ID" value="NZ_JAFBFC010000002.1"/>
</dbReference>
<feature type="transmembrane region" description="Helical" evidence="1">
    <location>
        <begin position="12"/>
        <end position="32"/>
    </location>
</feature>
<gene>
    <name evidence="2" type="ORF">JOC83_001577</name>
</gene>
<keyword evidence="3" id="KW-1185">Reference proteome</keyword>
<evidence type="ECO:0000313" key="2">
    <source>
        <dbReference type="EMBL" id="MBM7702743.1"/>
    </source>
</evidence>
<keyword evidence="1" id="KW-1133">Transmembrane helix</keyword>
<evidence type="ECO:0000313" key="3">
    <source>
        <dbReference type="Proteomes" id="UP000809829"/>
    </source>
</evidence>
<feature type="transmembrane region" description="Helical" evidence="1">
    <location>
        <begin position="44"/>
        <end position="65"/>
    </location>
</feature>
<accession>A0ABS2QTW5</accession>
<dbReference type="EMBL" id="JAFBFC010000002">
    <property type="protein sequence ID" value="MBM7702743.1"/>
    <property type="molecule type" value="Genomic_DNA"/>
</dbReference>
<sequence length="77" mass="9095">MMFGKYPRKKVLLYSLIVLCFLIMETPLILFANTSEFVVMGIPFFLFWNLLWWFVTTVLFFIGYITNWGSKVKPGSE</sequence>
<comment type="caution">
    <text evidence="2">The sequence shown here is derived from an EMBL/GenBank/DDBJ whole genome shotgun (WGS) entry which is preliminary data.</text>
</comment>
<dbReference type="Proteomes" id="UP000809829">
    <property type="component" value="Unassembled WGS sequence"/>
</dbReference>
<keyword evidence="1" id="KW-0472">Membrane</keyword>
<keyword evidence="1" id="KW-0812">Transmembrane</keyword>
<organism evidence="2 3">
    <name type="scientific">Priestia iocasae</name>
    <dbReference type="NCBI Taxonomy" id="2291674"/>
    <lineage>
        <taxon>Bacteria</taxon>
        <taxon>Bacillati</taxon>
        <taxon>Bacillota</taxon>
        <taxon>Bacilli</taxon>
        <taxon>Bacillales</taxon>
        <taxon>Bacillaceae</taxon>
        <taxon>Priestia</taxon>
    </lineage>
</organism>
<protein>
    <submittedName>
        <fullName evidence="2">Membrane protein</fullName>
    </submittedName>
</protein>
<proteinExistence type="predicted"/>
<reference evidence="2 3" key="1">
    <citation type="submission" date="2021-01" db="EMBL/GenBank/DDBJ databases">
        <title>Genomic Encyclopedia of Type Strains, Phase IV (KMG-IV): sequencing the most valuable type-strain genomes for metagenomic binning, comparative biology and taxonomic classification.</title>
        <authorList>
            <person name="Goeker M."/>
        </authorList>
    </citation>
    <scope>NUCLEOTIDE SEQUENCE [LARGE SCALE GENOMIC DNA]</scope>
    <source>
        <strain evidence="2 3">DSM 104297</strain>
    </source>
</reference>